<dbReference type="PANTHER" id="PTHR33562">
    <property type="entry name" value="ATILLA, ISOFORM B-RELATED-RELATED"/>
    <property type="match status" value="1"/>
</dbReference>
<dbReference type="InterPro" id="IPR031424">
    <property type="entry name" value="QVR-like"/>
</dbReference>
<evidence type="ECO:0008006" key="8">
    <source>
        <dbReference type="Google" id="ProtNLM"/>
    </source>
</evidence>
<dbReference type="GO" id="GO:0032222">
    <property type="term" value="P:regulation of synaptic transmission, cholinergic"/>
    <property type="evidence" value="ECO:0007669"/>
    <property type="project" value="InterPro"/>
</dbReference>
<evidence type="ECO:0000313" key="6">
    <source>
        <dbReference type="EnsemblMetazoa" id="CapteP185461"/>
    </source>
</evidence>
<keyword evidence="3" id="KW-0812">Transmembrane</keyword>
<evidence type="ECO:0000256" key="1">
    <source>
        <dbReference type="ARBA" id="ARBA00022729"/>
    </source>
</evidence>
<evidence type="ECO:0000313" key="7">
    <source>
        <dbReference type="Proteomes" id="UP000014760"/>
    </source>
</evidence>
<evidence type="ECO:0000256" key="4">
    <source>
        <dbReference type="SAM" id="SignalP"/>
    </source>
</evidence>
<keyword evidence="7" id="KW-1185">Reference proteome</keyword>
<keyword evidence="3" id="KW-1133">Transmembrane helix</keyword>
<dbReference type="Pfam" id="PF17064">
    <property type="entry name" value="QVR"/>
    <property type="match status" value="1"/>
</dbReference>
<keyword evidence="3" id="KW-0472">Membrane</keyword>
<dbReference type="EMBL" id="KB293112">
    <property type="protein sequence ID" value="ELU16501.1"/>
    <property type="molecule type" value="Genomic_DNA"/>
</dbReference>
<proteinExistence type="predicted"/>
<dbReference type="GO" id="GO:0030431">
    <property type="term" value="P:sleep"/>
    <property type="evidence" value="ECO:0007669"/>
    <property type="project" value="InterPro"/>
</dbReference>
<dbReference type="EnsemblMetazoa" id="CapteT185461">
    <property type="protein sequence ID" value="CapteP185461"/>
    <property type="gene ID" value="CapteG185461"/>
</dbReference>
<keyword evidence="1 4" id="KW-0732">Signal</keyword>
<feature type="signal peptide" evidence="4">
    <location>
        <begin position="1"/>
        <end position="23"/>
    </location>
</feature>
<evidence type="ECO:0000256" key="3">
    <source>
        <dbReference type="SAM" id="Phobius"/>
    </source>
</evidence>
<dbReference type="AlphaFoldDB" id="R7VJG2"/>
<evidence type="ECO:0000256" key="2">
    <source>
        <dbReference type="ARBA" id="ARBA00023180"/>
    </source>
</evidence>
<dbReference type="InterPro" id="IPR050975">
    <property type="entry name" value="Sleep_regulator"/>
</dbReference>
<sequence>MDTYWLLTSSVLVTLFVTKSTAAYNYDYASHFGAPADVDPDTGDSSDYYIKLACYECQGTPGCGEPFNKSTATICKDGDSCMTVRSVVRDKETWHRLCHESESIDNRRSCHFLPENYGDIYNEVCVCFKSYCNSSSRTSSSSSNAWIVFAALIIIMVQGTLRFLPSLLMFIIITH</sequence>
<evidence type="ECO:0000313" key="5">
    <source>
        <dbReference type="EMBL" id="ELU16501.1"/>
    </source>
</evidence>
<feature type="chain" id="PRO_5008789195" description="Protein sleepless" evidence="4">
    <location>
        <begin position="24"/>
        <end position="175"/>
    </location>
</feature>
<name>R7VJG2_CAPTE</name>
<organism evidence="5">
    <name type="scientific">Capitella teleta</name>
    <name type="common">Polychaete worm</name>
    <dbReference type="NCBI Taxonomy" id="283909"/>
    <lineage>
        <taxon>Eukaryota</taxon>
        <taxon>Metazoa</taxon>
        <taxon>Spiralia</taxon>
        <taxon>Lophotrochozoa</taxon>
        <taxon>Annelida</taxon>
        <taxon>Polychaeta</taxon>
        <taxon>Sedentaria</taxon>
        <taxon>Scolecida</taxon>
        <taxon>Capitellidae</taxon>
        <taxon>Capitella</taxon>
    </lineage>
</organism>
<reference evidence="6" key="3">
    <citation type="submission" date="2015-06" db="UniProtKB">
        <authorList>
            <consortium name="EnsemblMetazoa"/>
        </authorList>
    </citation>
    <scope>IDENTIFICATION</scope>
</reference>
<reference evidence="5 7" key="2">
    <citation type="journal article" date="2013" name="Nature">
        <title>Insights into bilaterian evolution from three spiralian genomes.</title>
        <authorList>
            <person name="Simakov O."/>
            <person name="Marletaz F."/>
            <person name="Cho S.J."/>
            <person name="Edsinger-Gonzales E."/>
            <person name="Havlak P."/>
            <person name="Hellsten U."/>
            <person name="Kuo D.H."/>
            <person name="Larsson T."/>
            <person name="Lv J."/>
            <person name="Arendt D."/>
            <person name="Savage R."/>
            <person name="Osoegawa K."/>
            <person name="de Jong P."/>
            <person name="Grimwood J."/>
            <person name="Chapman J.A."/>
            <person name="Shapiro H."/>
            <person name="Aerts A."/>
            <person name="Otillar R.P."/>
            <person name="Terry A.Y."/>
            <person name="Boore J.L."/>
            <person name="Grigoriev I.V."/>
            <person name="Lindberg D.R."/>
            <person name="Seaver E.C."/>
            <person name="Weisblat D.A."/>
            <person name="Putnam N.H."/>
            <person name="Rokhsar D.S."/>
        </authorList>
    </citation>
    <scope>NUCLEOTIDE SEQUENCE</scope>
    <source>
        <strain evidence="5 7">I ESC-2004</strain>
    </source>
</reference>
<accession>R7VJG2</accession>
<dbReference type="HOGENOM" id="CLU_1534011_0_0_1"/>
<keyword evidence="2" id="KW-0325">Glycoprotein</keyword>
<reference evidence="7" key="1">
    <citation type="submission" date="2012-12" db="EMBL/GenBank/DDBJ databases">
        <authorList>
            <person name="Hellsten U."/>
            <person name="Grimwood J."/>
            <person name="Chapman J.A."/>
            <person name="Shapiro H."/>
            <person name="Aerts A."/>
            <person name="Otillar R.P."/>
            <person name="Terry A.Y."/>
            <person name="Boore J.L."/>
            <person name="Simakov O."/>
            <person name="Marletaz F."/>
            <person name="Cho S.-J."/>
            <person name="Edsinger-Gonzales E."/>
            <person name="Havlak P."/>
            <person name="Kuo D.-H."/>
            <person name="Larsson T."/>
            <person name="Lv J."/>
            <person name="Arendt D."/>
            <person name="Savage R."/>
            <person name="Osoegawa K."/>
            <person name="de Jong P."/>
            <person name="Lindberg D.R."/>
            <person name="Seaver E.C."/>
            <person name="Weisblat D.A."/>
            <person name="Putnam N.H."/>
            <person name="Grigoriev I.V."/>
            <person name="Rokhsar D.S."/>
        </authorList>
    </citation>
    <scope>NUCLEOTIDE SEQUENCE</scope>
    <source>
        <strain evidence="7">I ESC-2004</strain>
    </source>
</reference>
<gene>
    <name evidence="5" type="ORF">CAPTEDRAFT_185461</name>
</gene>
<dbReference type="Proteomes" id="UP000014760">
    <property type="component" value="Unassembled WGS sequence"/>
</dbReference>
<dbReference type="EMBL" id="AMQN01004286">
    <property type="status" value="NOT_ANNOTATED_CDS"/>
    <property type="molecule type" value="Genomic_DNA"/>
</dbReference>
<protein>
    <recommendedName>
        <fullName evidence="8">Protein sleepless</fullName>
    </recommendedName>
</protein>
<feature type="transmembrane region" description="Helical" evidence="3">
    <location>
        <begin position="145"/>
        <end position="173"/>
    </location>
</feature>